<reference evidence="1" key="1">
    <citation type="submission" date="2014-09" db="EMBL/GenBank/DDBJ databases">
        <authorList>
            <person name="Magalhaes I.L.F."/>
            <person name="Oliveira U."/>
            <person name="Santos F.R."/>
            <person name="Vidigal T.H.D.A."/>
            <person name="Brescovit A.D."/>
            <person name="Santos A.J."/>
        </authorList>
    </citation>
    <scope>NUCLEOTIDE SEQUENCE</scope>
    <source>
        <tissue evidence="1">Shoot tissue taken approximately 20 cm above the soil surface</tissue>
    </source>
</reference>
<dbReference type="EMBL" id="GBRH01216966">
    <property type="protein sequence ID" value="JAD80929.1"/>
    <property type="molecule type" value="Transcribed_RNA"/>
</dbReference>
<organism evidence="1">
    <name type="scientific">Arundo donax</name>
    <name type="common">Giant reed</name>
    <name type="synonym">Donax arundinaceus</name>
    <dbReference type="NCBI Taxonomy" id="35708"/>
    <lineage>
        <taxon>Eukaryota</taxon>
        <taxon>Viridiplantae</taxon>
        <taxon>Streptophyta</taxon>
        <taxon>Embryophyta</taxon>
        <taxon>Tracheophyta</taxon>
        <taxon>Spermatophyta</taxon>
        <taxon>Magnoliopsida</taxon>
        <taxon>Liliopsida</taxon>
        <taxon>Poales</taxon>
        <taxon>Poaceae</taxon>
        <taxon>PACMAD clade</taxon>
        <taxon>Arundinoideae</taxon>
        <taxon>Arundineae</taxon>
        <taxon>Arundo</taxon>
    </lineage>
</organism>
<proteinExistence type="predicted"/>
<accession>A0A0A9CX54</accession>
<evidence type="ECO:0000313" key="1">
    <source>
        <dbReference type="EMBL" id="JAD80929.1"/>
    </source>
</evidence>
<dbReference type="AlphaFoldDB" id="A0A0A9CX54"/>
<sequence>MCCIAPCQDIQRPVQVILLPEHHLPSSWQQHIEWDWTEKSSLHLVFSLASLQTLNEPMSSSDQYCVEKNELCTLVPASQVGPLKLHSFQ</sequence>
<reference evidence="1" key="2">
    <citation type="journal article" date="2015" name="Data Brief">
        <title>Shoot transcriptome of the giant reed, Arundo donax.</title>
        <authorList>
            <person name="Barrero R.A."/>
            <person name="Guerrero F.D."/>
            <person name="Moolhuijzen P."/>
            <person name="Goolsby J.A."/>
            <person name="Tidwell J."/>
            <person name="Bellgard S.E."/>
            <person name="Bellgard M.I."/>
        </authorList>
    </citation>
    <scope>NUCLEOTIDE SEQUENCE</scope>
    <source>
        <tissue evidence="1">Shoot tissue taken approximately 20 cm above the soil surface</tissue>
    </source>
</reference>
<name>A0A0A9CX54_ARUDO</name>
<protein>
    <submittedName>
        <fullName evidence="1">Uncharacterized protein</fullName>
    </submittedName>
</protein>